<keyword evidence="3" id="KW-1185">Reference proteome</keyword>
<gene>
    <name evidence="2" type="ORF">JT25_016355</name>
</gene>
<organism evidence="2 3">
    <name type="scientific">Methylomonas denitrificans</name>
    <dbReference type="NCBI Taxonomy" id="1538553"/>
    <lineage>
        <taxon>Bacteria</taxon>
        <taxon>Pseudomonadati</taxon>
        <taxon>Pseudomonadota</taxon>
        <taxon>Gammaproteobacteria</taxon>
        <taxon>Methylococcales</taxon>
        <taxon>Methylococcaceae</taxon>
        <taxon>Methylomonas</taxon>
    </lineage>
</organism>
<dbReference type="KEGG" id="mdn:JT25_016355"/>
<proteinExistence type="predicted"/>
<evidence type="ECO:0000256" key="1">
    <source>
        <dbReference type="SAM" id="SignalP"/>
    </source>
</evidence>
<evidence type="ECO:0000313" key="3">
    <source>
        <dbReference type="Proteomes" id="UP000030512"/>
    </source>
</evidence>
<accession>A0A126T7I0</accession>
<feature type="chain" id="PRO_5007274547" description="DUF2490 domain-containing protein" evidence="1">
    <location>
        <begin position="24"/>
        <end position="239"/>
    </location>
</feature>
<dbReference type="Proteomes" id="UP000030512">
    <property type="component" value="Chromosome"/>
</dbReference>
<keyword evidence="1" id="KW-0732">Signal</keyword>
<reference evidence="2 3" key="1">
    <citation type="journal article" date="2015" name="Environ. Microbiol.">
        <title>Methane oxidation coupled to nitrate reduction under hypoxia by the Gammaproteobacterium Methylomonas denitrificans, sp. nov. type strain FJG1.</title>
        <authorList>
            <person name="Kits K.D."/>
            <person name="Klotz M.G."/>
            <person name="Stein L.Y."/>
        </authorList>
    </citation>
    <scope>NUCLEOTIDE SEQUENCE [LARGE SCALE GENOMIC DNA]</scope>
    <source>
        <strain evidence="2 3">FJG1</strain>
    </source>
</reference>
<feature type="signal peptide" evidence="1">
    <location>
        <begin position="1"/>
        <end position="23"/>
    </location>
</feature>
<dbReference type="InterPro" id="IPR019619">
    <property type="entry name" value="DUF2490"/>
</dbReference>
<dbReference type="EMBL" id="CP014476">
    <property type="protein sequence ID" value="AMK78031.1"/>
    <property type="molecule type" value="Genomic_DNA"/>
</dbReference>
<evidence type="ECO:0008006" key="4">
    <source>
        <dbReference type="Google" id="ProtNLM"/>
    </source>
</evidence>
<evidence type="ECO:0000313" key="2">
    <source>
        <dbReference type="EMBL" id="AMK78031.1"/>
    </source>
</evidence>
<dbReference type="Pfam" id="PF10677">
    <property type="entry name" value="DUF2490"/>
    <property type="match status" value="1"/>
</dbReference>
<name>A0A126T7I0_9GAMM</name>
<sequence length="239" mass="27300">MHKLSRKIFCLPFLGCLSLTAMSADVAADDLTEDSGAWLQAVGEGSMSFIDPSLKNGRVWVEGQSRFDGDWGHWYQGMVRTAVGYSLSDRATIWAGYTWLPTQNIGKSYVSQQDIWPAFRYVLPTEIGTFTFRTMWETNFLNGDQLRERPRQMIKFMHPLEFEPRLSLIAWDEAFYRVNSTTFGGKSGFDQNRAFAGFGWSFNKNVRTELGYMNQYVENANHSAATMRHLGMASVFVNF</sequence>
<dbReference type="AlphaFoldDB" id="A0A126T7I0"/>
<protein>
    <recommendedName>
        <fullName evidence="4">DUF2490 domain-containing protein</fullName>
    </recommendedName>
</protein>
<dbReference type="STRING" id="1538553.JT25_016355"/>